<protein>
    <recommendedName>
        <fullName evidence="2">2-isopropylmalate synthase</fullName>
        <ecNumber evidence="2">2.3.3.13</ecNumber>
    </recommendedName>
</protein>
<evidence type="ECO:0000256" key="2">
    <source>
        <dbReference type="ARBA" id="ARBA00012973"/>
    </source>
</evidence>
<keyword evidence="3" id="KW-0028">Amino-acid biosynthesis</keyword>
<comment type="pathway">
    <text evidence="1">Amino-acid biosynthesis; L-leucine biosynthesis; L-leucine from 3-methyl-2-oxobutanoate: step 1/4.</text>
</comment>
<keyword evidence="9" id="KW-1185">Reference proteome</keyword>
<dbReference type="Pfam" id="PF00682">
    <property type="entry name" value="HMGL-like"/>
    <property type="match status" value="1"/>
</dbReference>
<organism evidence="8 9">
    <name type="scientific">Streptomyces achromogenes</name>
    <dbReference type="NCBI Taxonomy" id="67255"/>
    <lineage>
        <taxon>Bacteria</taxon>
        <taxon>Bacillati</taxon>
        <taxon>Actinomycetota</taxon>
        <taxon>Actinomycetes</taxon>
        <taxon>Kitasatosporales</taxon>
        <taxon>Streptomycetaceae</taxon>
        <taxon>Streptomyces</taxon>
    </lineage>
</organism>
<evidence type="ECO:0000256" key="3">
    <source>
        <dbReference type="ARBA" id="ARBA00022605"/>
    </source>
</evidence>
<dbReference type="InterPro" id="IPR050073">
    <property type="entry name" value="2-IPM_HCS-like"/>
</dbReference>
<keyword evidence="6" id="KW-0100">Branched-chain amino acid biosynthesis</keyword>
<keyword evidence="5" id="KW-0464">Manganese</keyword>
<name>A0ABZ1KQQ0_STRAH</name>
<evidence type="ECO:0000256" key="6">
    <source>
        <dbReference type="ARBA" id="ARBA00023304"/>
    </source>
</evidence>
<accession>A0ABZ1KQQ0</accession>
<dbReference type="Proteomes" id="UP001622557">
    <property type="component" value="Chromosome"/>
</dbReference>
<dbReference type="InterPro" id="IPR000891">
    <property type="entry name" value="PYR_CT"/>
</dbReference>
<dbReference type="InterPro" id="IPR002034">
    <property type="entry name" value="AIPM/Hcit_synth_CS"/>
</dbReference>
<dbReference type="Gene3D" id="3.20.20.70">
    <property type="entry name" value="Aldolase class I"/>
    <property type="match status" value="1"/>
</dbReference>
<evidence type="ECO:0000256" key="5">
    <source>
        <dbReference type="ARBA" id="ARBA00023211"/>
    </source>
</evidence>
<dbReference type="EC" id="2.3.3.13" evidence="2"/>
<evidence type="ECO:0000313" key="8">
    <source>
        <dbReference type="EMBL" id="WTQ82340.1"/>
    </source>
</evidence>
<dbReference type="EMBL" id="CP108164">
    <property type="protein sequence ID" value="WTQ82340.1"/>
    <property type="molecule type" value="Genomic_DNA"/>
</dbReference>
<dbReference type="GeneID" id="97282643"/>
<dbReference type="SUPFAM" id="SSF51569">
    <property type="entry name" value="Aldolase"/>
    <property type="match status" value="1"/>
</dbReference>
<reference evidence="8 9" key="1">
    <citation type="submission" date="2022-10" db="EMBL/GenBank/DDBJ databases">
        <title>The complete genomes of actinobacterial strains from the NBC collection.</title>
        <authorList>
            <person name="Joergensen T.S."/>
            <person name="Alvarez Arevalo M."/>
            <person name="Sterndorff E.B."/>
            <person name="Faurdal D."/>
            <person name="Vuksanovic O."/>
            <person name="Mourched A.-S."/>
            <person name="Charusanti P."/>
            <person name="Shaw S."/>
            <person name="Blin K."/>
            <person name="Weber T."/>
        </authorList>
    </citation>
    <scope>NUCLEOTIDE SEQUENCE [LARGE SCALE GENOMIC DNA]</scope>
    <source>
        <strain evidence="8 9">NBC_00156</strain>
    </source>
</reference>
<dbReference type="InterPro" id="IPR013785">
    <property type="entry name" value="Aldolase_TIM"/>
</dbReference>
<evidence type="ECO:0000259" key="7">
    <source>
        <dbReference type="PROSITE" id="PS50991"/>
    </source>
</evidence>
<evidence type="ECO:0000256" key="1">
    <source>
        <dbReference type="ARBA" id="ARBA00004689"/>
    </source>
</evidence>
<dbReference type="RefSeq" id="WP_405448418.1">
    <property type="nucleotide sequence ID" value="NZ_CP108164.1"/>
</dbReference>
<dbReference type="PROSITE" id="PS00816">
    <property type="entry name" value="AIPM_HOMOCIT_SYNTH_2"/>
    <property type="match status" value="1"/>
</dbReference>
<proteinExistence type="predicted"/>
<dbReference type="PROSITE" id="PS50991">
    <property type="entry name" value="PYR_CT"/>
    <property type="match status" value="1"/>
</dbReference>
<gene>
    <name evidence="8" type="ORF">OG350_19435</name>
</gene>
<dbReference type="PANTHER" id="PTHR10277">
    <property type="entry name" value="HOMOCITRATE SYNTHASE-RELATED"/>
    <property type="match status" value="1"/>
</dbReference>
<sequence length="409" mass="44450">MMSNIGDILFTWNERLPAGTSVEIEDDTLRDGLQASFIRKPTVEEKAELFRMSAGIGARHAVVGFPASSPAEFSDSRRLLSVIRDDGLPLMPWFLGRAVREDLEPMLRLRDHFGADVGAAFFIGTSPIRRHVEKWDMAQIMERITGTMEYLEKVGLPFSFSVEDASRTPPDELRDMVELAVRYSAYSIAVCDTVGESTPAGVHRLVGFVKSLIKDRGSHVKILWHGHNDRGLGLANSIAAVEAGADIVGGAFLGIGERSGNTALEQAIMYLYQNGVGNFDVKNLIPYLKKLSAATEFPIPVNMPLVGRQAFATCTGTHAAAVLKAAEIGTDFEDYVFSSIPASELGAVQDIGVGPTSGMANATYVLRKGNMDSSEGTAEALLAHAKTQHRLMYEDEIVAWYKQHAAKGS</sequence>
<evidence type="ECO:0000313" key="9">
    <source>
        <dbReference type="Proteomes" id="UP001622557"/>
    </source>
</evidence>
<evidence type="ECO:0000256" key="4">
    <source>
        <dbReference type="ARBA" id="ARBA00022679"/>
    </source>
</evidence>
<feature type="domain" description="Pyruvate carboxyltransferase" evidence="7">
    <location>
        <begin position="22"/>
        <end position="289"/>
    </location>
</feature>
<dbReference type="PANTHER" id="PTHR10277:SF9">
    <property type="entry name" value="2-ISOPROPYLMALATE SYNTHASE 1, CHLOROPLASTIC-RELATED"/>
    <property type="match status" value="1"/>
</dbReference>
<keyword evidence="4" id="KW-0808">Transferase</keyword>
<dbReference type="CDD" id="cd03174">
    <property type="entry name" value="DRE_TIM_metallolyase"/>
    <property type="match status" value="1"/>
</dbReference>